<protein>
    <submittedName>
        <fullName evidence="1">(2Fe-2S) ferredoxin domain-containing protein</fullName>
    </submittedName>
</protein>
<accession>A0A846HBB8</accession>
<evidence type="ECO:0000313" key="1">
    <source>
        <dbReference type="EMBL" id="NEU73984.1"/>
    </source>
</evidence>
<organism evidence="1 2">
    <name type="scientific">Hassallia byssoidea VB512170</name>
    <dbReference type="NCBI Taxonomy" id="1304833"/>
    <lineage>
        <taxon>Bacteria</taxon>
        <taxon>Bacillati</taxon>
        <taxon>Cyanobacteriota</taxon>
        <taxon>Cyanophyceae</taxon>
        <taxon>Nostocales</taxon>
        <taxon>Tolypothrichaceae</taxon>
        <taxon>Hassallia</taxon>
    </lineage>
</organism>
<dbReference type="Pfam" id="PF01257">
    <property type="entry name" value="2Fe-2S_thioredx"/>
    <property type="match status" value="1"/>
</dbReference>
<dbReference type="CDD" id="cd02980">
    <property type="entry name" value="TRX_Fd_family"/>
    <property type="match status" value="1"/>
</dbReference>
<dbReference type="InterPro" id="IPR036249">
    <property type="entry name" value="Thioredoxin-like_sf"/>
</dbReference>
<proteinExistence type="predicted"/>
<reference evidence="1 2" key="1">
    <citation type="journal article" date="2015" name="Genome Announc.">
        <title>Draft Genome Sequence of Cyanobacterium Hassallia byssoidea Strain VB512170, Isolated from Monuments in India.</title>
        <authorList>
            <person name="Singh D."/>
            <person name="Chandrababunaidu M.M."/>
            <person name="Panda A."/>
            <person name="Sen D."/>
            <person name="Bhattacharyya S."/>
            <person name="Adhikary S.P."/>
            <person name="Tripathy S."/>
        </authorList>
    </citation>
    <scope>NUCLEOTIDE SEQUENCE [LARGE SCALE GENOMIC DNA]</scope>
    <source>
        <strain evidence="1 2">VB512170</strain>
    </source>
</reference>
<dbReference type="SUPFAM" id="SSF52833">
    <property type="entry name" value="Thioredoxin-like"/>
    <property type="match status" value="1"/>
</dbReference>
<dbReference type="AlphaFoldDB" id="A0A846HBB8"/>
<dbReference type="Gene3D" id="3.40.30.10">
    <property type="entry name" value="Glutaredoxin"/>
    <property type="match status" value="1"/>
</dbReference>
<dbReference type="RefSeq" id="WP_039754777.1">
    <property type="nucleotide sequence ID" value="NZ_JTCM02000032.1"/>
</dbReference>
<gene>
    <name evidence="1" type="ORF">PI95_015820</name>
</gene>
<keyword evidence="2" id="KW-1185">Reference proteome</keyword>
<dbReference type="Proteomes" id="UP000031549">
    <property type="component" value="Unassembled WGS sequence"/>
</dbReference>
<comment type="caution">
    <text evidence="1">The sequence shown here is derived from an EMBL/GenBank/DDBJ whole genome shotgun (WGS) entry which is preliminary data.</text>
</comment>
<dbReference type="EMBL" id="JTCM02000032">
    <property type="protein sequence ID" value="NEU73984.1"/>
    <property type="molecule type" value="Genomic_DNA"/>
</dbReference>
<dbReference type="PANTHER" id="PTHR47682:SF1">
    <property type="entry name" value="TETRATRICOPEPTIDE REPEAT (TPR)-CONTAINING PROTEIN"/>
    <property type="match status" value="1"/>
</dbReference>
<name>A0A846HBB8_9CYAN</name>
<sequence>MSNNQASYSSTTDPSASCRCVRVCQNRTCKKQGAAKVLAAFKASVVPGVTVTATGCLGQCGNGPMVLVLPDRVWYSGVRPNEVPLVVEQHLLGGHEVEKMLYSRFHSESQDD</sequence>
<evidence type="ECO:0000313" key="2">
    <source>
        <dbReference type="Proteomes" id="UP000031549"/>
    </source>
</evidence>
<dbReference type="PANTHER" id="PTHR47682">
    <property type="entry name" value="TETRATRICOPEPTIDE REPEAT (TPR)-CONTAINING PROTEIN"/>
    <property type="match status" value="1"/>
</dbReference>